<dbReference type="EMBL" id="CP019471">
    <property type="protein sequence ID" value="UQC75571.1"/>
    <property type="molecule type" value="Genomic_DNA"/>
</dbReference>
<dbReference type="GeneID" id="73336269"/>
<protein>
    <submittedName>
        <fullName evidence="2">Uncharacterized protein</fullName>
    </submittedName>
</protein>
<name>A0A9Q8SDV1_9PEZI</name>
<gene>
    <name evidence="2" type="ORF">CLUP02_02225</name>
</gene>
<reference evidence="2" key="1">
    <citation type="journal article" date="2021" name="Mol. Plant Microbe Interact.">
        <title>Complete Genome Sequence of the Plant-Pathogenic Fungus Colletotrichum lupini.</title>
        <authorList>
            <person name="Baroncelli R."/>
            <person name="Pensec F."/>
            <person name="Da Lio D."/>
            <person name="Boufleur T."/>
            <person name="Vicente I."/>
            <person name="Sarrocco S."/>
            <person name="Picot A."/>
            <person name="Baraldi E."/>
            <person name="Sukno S."/>
            <person name="Thon M."/>
            <person name="Le Floch G."/>
        </authorList>
    </citation>
    <scope>NUCLEOTIDE SEQUENCE</scope>
    <source>
        <strain evidence="2">IMI 504893</strain>
    </source>
</reference>
<dbReference type="AlphaFoldDB" id="A0A9Q8SDV1"/>
<feature type="region of interest" description="Disordered" evidence="1">
    <location>
        <begin position="43"/>
        <end position="66"/>
    </location>
</feature>
<organism evidence="2 3">
    <name type="scientific">Colletotrichum lupini</name>
    <dbReference type="NCBI Taxonomy" id="145971"/>
    <lineage>
        <taxon>Eukaryota</taxon>
        <taxon>Fungi</taxon>
        <taxon>Dikarya</taxon>
        <taxon>Ascomycota</taxon>
        <taxon>Pezizomycotina</taxon>
        <taxon>Sordariomycetes</taxon>
        <taxon>Hypocreomycetidae</taxon>
        <taxon>Glomerellales</taxon>
        <taxon>Glomerellaceae</taxon>
        <taxon>Colletotrichum</taxon>
        <taxon>Colletotrichum acutatum species complex</taxon>
    </lineage>
</organism>
<dbReference type="Proteomes" id="UP000830671">
    <property type="component" value="Chromosome 1"/>
</dbReference>
<sequence>MTLVRGPDTIMPSSYNWHILAPFNPRKSGQGPVRLSARCKRVSPHLDCPGKQSSESKSSGPPLPWWETQQSLSEATDYDQLQPPAPGDPVKALRISMSSRLRQPSFLVPLSVSTARTLFQVGATNAPRKALVRRVGVATLRTSASARFNKRGIMFSQYSSGSIDAASDSISTQHPPSRSRWSLGVHQVSAGRGVIARVGDGATSPVTPSFVISSTSTATVATHGQKSGGQFTQFSPPPPQGWLVLGLQWQIPVKWRATDDAGDESGCAVKLYSADRPVRAMGINRRVTGLNPPAFPPALTAALSIPSSHRPPCLNRLLIAGIYRHHICKLDIAGVFDGGLPGPGTRLSFRKETRWIWMETCQRKRSFHVGQKRYSSVAKEETYSIIPLRSCFLPLFCHSLHRLSKFERHRYTVFLWIPIGKARERFPQGGVTRGLWMRDVQNCCFGAERLWGSTAEVLAGASDGERDVVREVVDCRDRLVRFLLGSTWFAVELIAGPSALIEPVLHTLVIVDGTFVAIIGIPDWLIQGCPTAATSSIFPVS</sequence>
<evidence type="ECO:0000313" key="2">
    <source>
        <dbReference type="EMBL" id="UQC75571.1"/>
    </source>
</evidence>
<keyword evidence="3" id="KW-1185">Reference proteome</keyword>
<accession>A0A9Q8SDV1</accession>
<dbReference type="KEGG" id="clup:CLUP02_02225"/>
<evidence type="ECO:0000256" key="1">
    <source>
        <dbReference type="SAM" id="MobiDB-lite"/>
    </source>
</evidence>
<evidence type="ECO:0000313" key="3">
    <source>
        <dbReference type="Proteomes" id="UP000830671"/>
    </source>
</evidence>
<proteinExistence type="predicted"/>
<dbReference type="RefSeq" id="XP_049137216.1">
    <property type="nucleotide sequence ID" value="XM_049281259.1"/>
</dbReference>